<dbReference type="Pfam" id="PF04170">
    <property type="entry name" value="NlpE"/>
    <property type="match status" value="1"/>
</dbReference>
<reference evidence="3 4" key="1">
    <citation type="submission" date="2020-08" db="EMBL/GenBank/DDBJ databases">
        <title>Genomic Encyclopedia of Type Strains, Phase IV (KMG-IV): sequencing the most valuable type-strain genomes for metagenomic binning, comparative biology and taxonomic classification.</title>
        <authorList>
            <person name="Goeker M."/>
        </authorList>
    </citation>
    <scope>NUCLEOTIDE SEQUENCE [LARGE SCALE GENOMIC DNA]</scope>
    <source>
        <strain evidence="3 4">DSM 22359</strain>
    </source>
</reference>
<accession>A0A840U5E3</accession>
<comment type="caution">
    <text evidence="3">The sequence shown here is derived from an EMBL/GenBank/DDBJ whole genome shotgun (WGS) entry which is preliminary data.</text>
</comment>
<dbReference type="AlphaFoldDB" id="A0A840U5E3"/>
<keyword evidence="3" id="KW-0449">Lipoprotein</keyword>
<evidence type="ECO:0000313" key="3">
    <source>
        <dbReference type="EMBL" id="MBB5320152.1"/>
    </source>
</evidence>
<feature type="compositionally biased region" description="Polar residues" evidence="1">
    <location>
        <begin position="82"/>
        <end position="91"/>
    </location>
</feature>
<dbReference type="Proteomes" id="UP000591735">
    <property type="component" value="Unassembled WGS sequence"/>
</dbReference>
<evidence type="ECO:0000256" key="1">
    <source>
        <dbReference type="SAM" id="MobiDB-lite"/>
    </source>
</evidence>
<feature type="signal peptide" evidence="2">
    <location>
        <begin position="1"/>
        <end position="21"/>
    </location>
</feature>
<evidence type="ECO:0000256" key="2">
    <source>
        <dbReference type="SAM" id="SignalP"/>
    </source>
</evidence>
<gene>
    <name evidence="3" type="ORF">HNR38_000620</name>
</gene>
<feature type="chain" id="PRO_5032420624" evidence="2">
    <location>
        <begin position="22"/>
        <end position="155"/>
    </location>
</feature>
<feature type="region of interest" description="Disordered" evidence="1">
    <location>
        <begin position="79"/>
        <end position="98"/>
    </location>
</feature>
<keyword evidence="4" id="KW-1185">Reference proteome</keyword>
<protein>
    <submittedName>
        <fullName evidence="3">Putative lipoprotein NlpE involved in copper resistance</fullName>
    </submittedName>
</protein>
<dbReference type="RefSeq" id="WP_183699645.1">
    <property type="nucleotide sequence ID" value="NZ_JACHFE010000001.1"/>
</dbReference>
<dbReference type="InterPro" id="IPR007298">
    <property type="entry name" value="Cu-R_lipoprotein_NlpE"/>
</dbReference>
<organism evidence="3 4">
    <name type="scientific">Marinobacter oulmenensis</name>
    <dbReference type="NCBI Taxonomy" id="643747"/>
    <lineage>
        <taxon>Bacteria</taxon>
        <taxon>Pseudomonadati</taxon>
        <taxon>Pseudomonadota</taxon>
        <taxon>Gammaproteobacteria</taxon>
        <taxon>Pseudomonadales</taxon>
        <taxon>Marinobacteraceae</taxon>
        <taxon>Marinobacter</taxon>
    </lineage>
</organism>
<proteinExistence type="predicted"/>
<dbReference type="PROSITE" id="PS51257">
    <property type="entry name" value="PROKAR_LIPOPROTEIN"/>
    <property type="match status" value="1"/>
</dbReference>
<dbReference type="EMBL" id="JACHFE010000001">
    <property type="protein sequence ID" value="MBB5320152.1"/>
    <property type="molecule type" value="Genomic_DNA"/>
</dbReference>
<evidence type="ECO:0000313" key="4">
    <source>
        <dbReference type="Proteomes" id="UP000591735"/>
    </source>
</evidence>
<dbReference type="Gene3D" id="2.40.128.640">
    <property type="match status" value="1"/>
</dbReference>
<name>A0A840U5E3_9GAMM</name>
<keyword evidence="2" id="KW-0732">Signal</keyword>
<sequence length="155" mass="16622">MKAISRNTLVAAGLLLLTACASDPNPDTNFIRVTERFGGTLPCNDCQGIHTDLILKRSASTGAPAGFYLHETRIDAPGGERVNTSWGQWSHSDGKGSRQQDLYVLHPEVGEQRLYQSDADGKLQPLDARGNPVNNAEGDPVLLNRIASELAAATP</sequence>